<keyword evidence="4" id="KW-0496">Mitochondrion</keyword>
<dbReference type="Proteomes" id="UP001303160">
    <property type="component" value="Unassembled WGS sequence"/>
</dbReference>
<keyword evidence="3" id="KW-0689">Ribosomal protein</keyword>
<dbReference type="EMBL" id="MU863934">
    <property type="protein sequence ID" value="KAK4199277.1"/>
    <property type="molecule type" value="Genomic_DNA"/>
</dbReference>
<evidence type="ECO:0000313" key="7">
    <source>
        <dbReference type="EMBL" id="KAK4199277.1"/>
    </source>
</evidence>
<dbReference type="GO" id="GO:0005739">
    <property type="term" value="C:mitochondrion"/>
    <property type="evidence" value="ECO:0007669"/>
    <property type="project" value="UniProtKB-SubCell"/>
</dbReference>
<dbReference type="Pfam" id="PF10501">
    <property type="entry name" value="Ribosomal_L50"/>
    <property type="match status" value="1"/>
</dbReference>
<comment type="similarity">
    <text evidence="2">Belongs to the mitochondrion-specific ribosomal protein mL50 family.</text>
</comment>
<reference evidence="7" key="1">
    <citation type="journal article" date="2023" name="Mol. Phylogenet. Evol.">
        <title>Genome-scale phylogeny and comparative genomics of the fungal order Sordariales.</title>
        <authorList>
            <person name="Hensen N."/>
            <person name="Bonometti L."/>
            <person name="Westerberg I."/>
            <person name="Brannstrom I.O."/>
            <person name="Guillou S."/>
            <person name="Cros-Aarteil S."/>
            <person name="Calhoun S."/>
            <person name="Haridas S."/>
            <person name="Kuo A."/>
            <person name="Mondo S."/>
            <person name="Pangilinan J."/>
            <person name="Riley R."/>
            <person name="LaButti K."/>
            <person name="Andreopoulos B."/>
            <person name="Lipzen A."/>
            <person name="Chen C."/>
            <person name="Yan M."/>
            <person name="Daum C."/>
            <person name="Ng V."/>
            <person name="Clum A."/>
            <person name="Steindorff A."/>
            <person name="Ohm R.A."/>
            <person name="Martin F."/>
            <person name="Silar P."/>
            <person name="Natvig D.O."/>
            <person name="Lalanne C."/>
            <person name="Gautier V."/>
            <person name="Ament-Velasquez S.L."/>
            <person name="Kruys A."/>
            <person name="Hutchinson M.I."/>
            <person name="Powell A.J."/>
            <person name="Barry K."/>
            <person name="Miller A.N."/>
            <person name="Grigoriev I.V."/>
            <person name="Debuchy R."/>
            <person name="Gladieux P."/>
            <person name="Hiltunen Thoren M."/>
            <person name="Johannesson H."/>
        </authorList>
    </citation>
    <scope>NUCLEOTIDE SEQUENCE</scope>
    <source>
        <strain evidence="7">CBS 315.58</strain>
    </source>
</reference>
<evidence type="ECO:0000256" key="5">
    <source>
        <dbReference type="ARBA" id="ARBA00023274"/>
    </source>
</evidence>
<evidence type="ECO:0000256" key="6">
    <source>
        <dbReference type="ARBA" id="ARBA00035183"/>
    </source>
</evidence>
<evidence type="ECO:0000313" key="8">
    <source>
        <dbReference type="Proteomes" id="UP001303160"/>
    </source>
</evidence>
<comment type="caution">
    <text evidence="7">The sequence shown here is derived from an EMBL/GenBank/DDBJ whole genome shotgun (WGS) entry which is preliminary data.</text>
</comment>
<sequence>MRHLPRLRGAVSASLCCSSPSHIRTTAAVAAVATTSSSTTAQSLQRRTLSTSVTDVGAVEVQTPPQGLKPPSQKWQVAVRPDQITDPAYVPAQDGLELEEDGGLDGWWENPANYGVGKEWVGFGPAEKVTDPAILEVATYRALVEALLLSQNWSDPVAREAVLSSGWGPMVLTTTAAKTKFHNRPKSTLLCVDREEMVAALQKHALPATERETQLESEEQVETAFAAEQEVEVNGEAETAVTTEQQAGVTEEAEAALAAEKTAEVKEEDDLTEGVIPAEQAQALVKELGHEWKQANLRNPVLKFFAAKRIQKLTGHKIPDGKLVAITTAGSLVKELVKPPKAKKLAEEIENKEIFQSLPNVKVFPRRVTPIDKEKMVGRWKVIREELERRGLPVIGTANIDNAIEKKWVTGAK</sequence>
<dbReference type="GO" id="GO:1990904">
    <property type="term" value="C:ribonucleoprotein complex"/>
    <property type="evidence" value="ECO:0007669"/>
    <property type="project" value="UniProtKB-KW"/>
</dbReference>
<evidence type="ECO:0000256" key="4">
    <source>
        <dbReference type="ARBA" id="ARBA00023128"/>
    </source>
</evidence>
<evidence type="ECO:0000256" key="1">
    <source>
        <dbReference type="ARBA" id="ARBA00004173"/>
    </source>
</evidence>
<comment type="subcellular location">
    <subcellularLocation>
        <location evidence="1">Mitochondrion</location>
    </subcellularLocation>
</comment>
<dbReference type="GO" id="GO:0005840">
    <property type="term" value="C:ribosome"/>
    <property type="evidence" value="ECO:0007669"/>
    <property type="project" value="UniProtKB-KW"/>
</dbReference>
<name>A0AAN6XIR6_9PEZI</name>
<keyword evidence="8" id="KW-1185">Reference proteome</keyword>
<dbReference type="AlphaFoldDB" id="A0AAN6XIR6"/>
<organism evidence="7 8">
    <name type="scientific">Triangularia verruculosa</name>
    <dbReference type="NCBI Taxonomy" id="2587418"/>
    <lineage>
        <taxon>Eukaryota</taxon>
        <taxon>Fungi</taxon>
        <taxon>Dikarya</taxon>
        <taxon>Ascomycota</taxon>
        <taxon>Pezizomycotina</taxon>
        <taxon>Sordariomycetes</taxon>
        <taxon>Sordariomycetidae</taxon>
        <taxon>Sordariales</taxon>
        <taxon>Podosporaceae</taxon>
        <taxon>Triangularia</taxon>
    </lineage>
</organism>
<protein>
    <recommendedName>
        <fullName evidence="6">Large ribosomal subunit protein mL50</fullName>
    </recommendedName>
</protein>
<accession>A0AAN6XIR6</accession>
<evidence type="ECO:0000256" key="3">
    <source>
        <dbReference type="ARBA" id="ARBA00022980"/>
    </source>
</evidence>
<reference evidence="7" key="2">
    <citation type="submission" date="2023-05" db="EMBL/GenBank/DDBJ databases">
        <authorList>
            <consortium name="Lawrence Berkeley National Laboratory"/>
            <person name="Steindorff A."/>
            <person name="Hensen N."/>
            <person name="Bonometti L."/>
            <person name="Westerberg I."/>
            <person name="Brannstrom I.O."/>
            <person name="Guillou S."/>
            <person name="Cros-Aarteil S."/>
            <person name="Calhoun S."/>
            <person name="Haridas S."/>
            <person name="Kuo A."/>
            <person name="Mondo S."/>
            <person name="Pangilinan J."/>
            <person name="Riley R."/>
            <person name="Labutti K."/>
            <person name="Andreopoulos B."/>
            <person name="Lipzen A."/>
            <person name="Chen C."/>
            <person name="Yanf M."/>
            <person name="Daum C."/>
            <person name="Ng V."/>
            <person name="Clum A."/>
            <person name="Ohm R."/>
            <person name="Martin F."/>
            <person name="Silar P."/>
            <person name="Natvig D."/>
            <person name="Lalanne C."/>
            <person name="Gautier V."/>
            <person name="Ament-Velasquez S.L."/>
            <person name="Kruys A."/>
            <person name="Hutchinson M.I."/>
            <person name="Powell A.J."/>
            <person name="Barry K."/>
            <person name="Miller A.N."/>
            <person name="Grigoriev I.V."/>
            <person name="Debuchy R."/>
            <person name="Gladieux P."/>
            <person name="Thoren M.H."/>
            <person name="Johannesson H."/>
        </authorList>
    </citation>
    <scope>NUCLEOTIDE SEQUENCE</scope>
    <source>
        <strain evidence="7">CBS 315.58</strain>
    </source>
</reference>
<evidence type="ECO:0000256" key="2">
    <source>
        <dbReference type="ARBA" id="ARBA00008860"/>
    </source>
</evidence>
<proteinExistence type="inferred from homology"/>
<gene>
    <name evidence="7" type="ORF">QBC40DRAFT_84786</name>
</gene>
<keyword evidence="5" id="KW-0687">Ribonucleoprotein</keyword>
<dbReference type="InterPro" id="IPR018305">
    <property type="entry name" value="Ribosomal_m50"/>
</dbReference>